<evidence type="ECO:0000256" key="12">
    <source>
        <dbReference type="RuleBase" id="RU004478"/>
    </source>
</evidence>
<evidence type="ECO:0000256" key="13">
    <source>
        <dbReference type="SAM" id="MobiDB-lite"/>
    </source>
</evidence>
<feature type="compositionally biased region" description="Basic and acidic residues" evidence="13">
    <location>
        <begin position="1"/>
        <end position="20"/>
    </location>
</feature>
<dbReference type="CDD" id="cd00446">
    <property type="entry name" value="GrpE"/>
    <property type="match status" value="1"/>
</dbReference>
<evidence type="ECO:0000313" key="15">
    <source>
        <dbReference type="Proteomes" id="UP000184038"/>
    </source>
</evidence>
<keyword evidence="4 10" id="KW-0963">Cytoplasm</keyword>
<keyword evidence="6 10" id="KW-0143">Chaperone</keyword>
<organism evidence="14 15">
    <name type="scientific">Anaerosporobacter mobilis DSM 15930</name>
    <dbReference type="NCBI Taxonomy" id="1120996"/>
    <lineage>
        <taxon>Bacteria</taxon>
        <taxon>Bacillati</taxon>
        <taxon>Bacillota</taxon>
        <taxon>Clostridia</taxon>
        <taxon>Lachnospirales</taxon>
        <taxon>Lachnospiraceae</taxon>
        <taxon>Anaerosporobacter</taxon>
    </lineage>
</organism>
<dbReference type="Gene3D" id="3.90.20.20">
    <property type="match status" value="1"/>
</dbReference>
<evidence type="ECO:0000256" key="3">
    <source>
        <dbReference type="ARBA" id="ARBA00011738"/>
    </source>
</evidence>
<evidence type="ECO:0000256" key="7">
    <source>
        <dbReference type="ARBA" id="ARBA00053401"/>
    </source>
</evidence>
<dbReference type="PROSITE" id="PS01071">
    <property type="entry name" value="GRPE"/>
    <property type="match status" value="1"/>
</dbReference>
<evidence type="ECO:0000256" key="5">
    <source>
        <dbReference type="ARBA" id="ARBA00023016"/>
    </source>
</evidence>
<dbReference type="AlphaFoldDB" id="A0A1M7K9C6"/>
<dbReference type="PANTHER" id="PTHR21237:SF23">
    <property type="entry name" value="GRPE PROTEIN HOMOLOG, MITOCHONDRIAL"/>
    <property type="match status" value="1"/>
</dbReference>
<proteinExistence type="inferred from homology"/>
<evidence type="ECO:0000313" key="14">
    <source>
        <dbReference type="EMBL" id="SHM61866.1"/>
    </source>
</evidence>
<dbReference type="GO" id="GO:0051082">
    <property type="term" value="F:unfolded protein binding"/>
    <property type="evidence" value="ECO:0007669"/>
    <property type="project" value="TreeGrafter"/>
</dbReference>
<feature type="compositionally biased region" description="Acidic residues" evidence="13">
    <location>
        <begin position="23"/>
        <end position="41"/>
    </location>
</feature>
<gene>
    <name evidence="10" type="primary">grpE</name>
    <name evidence="14" type="ORF">SAMN02746066_02610</name>
</gene>
<keyword evidence="5 10" id="KW-0346">Stress response</keyword>
<evidence type="ECO:0000256" key="8">
    <source>
        <dbReference type="ARBA" id="ARBA00072274"/>
    </source>
</evidence>
<evidence type="ECO:0000256" key="4">
    <source>
        <dbReference type="ARBA" id="ARBA00022490"/>
    </source>
</evidence>
<dbReference type="STRING" id="1120996.SAMN02746066_02610"/>
<comment type="subunit">
    <text evidence="3 10">Homodimer.</text>
</comment>
<dbReference type="FunFam" id="2.30.22.10:FF:000001">
    <property type="entry name" value="Protein GrpE"/>
    <property type="match status" value="1"/>
</dbReference>
<evidence type="ECO:0000256" key="2">
    <source>
        <dbReference type="ARBA" id="ARBA00009054"/>
    </source>
</evidence>
<dbReference type="SUPFAM" id="SSF58014">
    <property type="entry name" value="Coiled-coil domain of nucleotide exchange factor GrpE"/>
    <property type="match status" value="1"/>
</dbReference>
<name>A0A1M7K9C6_9FIRM</name>
<dbReference type="GO" id="GO:0042803">
    <property type="term" value="F:protein homodimerization activity"/>
    <property type="evidence" value="ECO:0007669"/>
    <property type="project" value="InterPro"/>
</dbReference>
<dbReference type="GO" id="GO:0006457">
    <property type="term" value="P:protein folding"/>
    <property type="evidence" value="ECO:0007669"/>
    <property type="project" value="InterPro"/>
</dbReference>
<accession>A0A1M7K9C6</accession>
<dbReference type="EMBL" id="FRCP01000013">
    <property type="protein sequence ID" value="SHM61866.1"/>
    <property type="molecule type" value="Genomic_DNA"/>
</dbReference>
<dbReference type="InterPro" id="IPR009012">
    <property type="entry name" value="GrpE_head"/>
</dbReference>
<protein>
    <recommendedName>
        <fullName evidence="8 10">Protein GrpE</fullName>
    </recommendedName>
    <alternativeName>
        <fullName evidence="9 10">HSP-70 cofactor</fullName>
    </alternativeName>
</protein>
<dbReference type="PRINTS" id="PR00773">
    <property type="entry name" value="GRPEPROTEIN"/>
</dbReference>
<dbReference type="InterPro" id="IPR013805">
    <property type="entry name" value="GrpE_CC"/>
</dbReference>
<dbReference type="NCBIfam" id="NF010738">
    <property type="entry name" value="PRK14140.1"/>
    <property type="match status" value="1"/>
</dbReference>
<dbReference type="HAMAP" id="MF_01151">
    <property type="entry name" value="GrpE"/>
    <property type="match status" value="1"/>
</dbReference>
<comment type="function">
    <text evidence="7 10 11">Participates actively in the response to hyperosmotic and heat shock by preventing the aggregation of stress-denatured proteins, in association with DnaK and GrpE. It is the nucleotide exchange factor for DnaK and may function as a thermosensor. Unfolded proteins bind initially to DnaJ; upon interaction with the DnaJ-bound protein, DnaK hydrolyzes its bound ATP, resulting in the formation of a stable complex. GrpE releases ADP from DnaK; ATP binding to DnaK triggers the release of the substrate protein, thus completing the reaction cycle. Several rounds of ATP-dependent interactions between DnaJ, DnaK and GrpE are required for fully efficient folding.</text>
</comment>
<dbReference type="GO" id="GO:0051087">
    <property type="term" value="F:protein-folding chaperone binding"/>
    <property type="evidence" value="ECO:0007669"/>
    <property type="project" value="InterPro"/>
</dbReference>
<reference evidence="14 15" key="1">
    <citation type="submission" date="2016-11" db="EMBL/GenBank/DDBJ databases">
        <authorList>
            <person name="Jaros S."/>
            <person name="Januszkiewicz K."/>
            <person name="Wedrychowicz H."/>
        </authorList>
    </citation>
    <scope>NUCLEOTIDE SEQUENCE [LARGE SCALE GENOMIC DNA]</scope>
    <source>
        <strain evidence="14 15">DSM 15930</strain>
    </source>
</reference>
<evidence type="ECO:0000256" key="11">
    <source>
        <dbReference type="RuleBase" id="RU000639"/>
    </source>
</evidence>
<comment type="similarity">
    <text evidence="2 10 12">Belongs to the GrpE family.</text>
</comment>
<dbReference type="Pfam" id="PF01025">
    <property type="entry name" value="GrpE"/>
    <property type="match status" value="1"/>
</dbReference>
<dbReference type="GO" id="GO:0000774">
    <property type="term" value="F:adenyl-nucleotide exchange factor activity"/>
    <property type="evidence" value="ECO:0007669"/>
    <property type="project" value="InterPro"/>
</dbReference>
<evidence type="ECO:0000256" key="10">
    <source>
        <dbReference type="HAMAP-Rule" id="MF_01151"/>
    </source>
</evidence>
<sequence length="204" mass="23256">MTGQDKMEDVLEQETAEKPVEGTVEDTEEVAVEEEMDESDEGTAKSSKSFFKKDKKEKKDKKDAEIDELKDRLMRQMAEFENFRKRSEKEKAQMFEIGAKSIIEKILPVVDNFERGLGAISEEEKEGAFAQGIEKIYKQMVTTLEEAGVSAIDAVGKEFDPNLHNAVMHAEDENFGENIISDEFQKGYKYKETVVRHSMVKVVN</sequence>
<dbReference type="SUPFAM" id="SSF51064">
    <property type="entry name" value="Head domain of nucleotide exchange factor GrpE"/>
    <property type="match status" value="1"/>
</dbReference>
<dbReference type="InterPro" id="IPR000740">
    <property type="entry name" value="GrpE"/>
</dbReference>
<dbReference type="GO" id="GO:0005737">
    <property type="term" value="C:cytoplasm"/>
    <property type="evidence" value="ECO:0007669"/>
    <property type="project" value="UniProtKB-SubCell"/>
</dbReference>
<comment type="subcellular location">
    <subcellularLocation>
        <location evidence="1 10">Cytoplasm</location>
    </subcellularLocation>
</comment>
<dbReference type="Gene3D" id="2.30.22.10">
    <property type="entry name" value="Head domain of nucleotide exchange factor GrpE"/>
    <property type="match status" value="1"/>
</dbReference>
<evidence type="ECO:0000256" key="1">
    <source>
        <dbReference type="ARBA" id="ARBA00004496"/>
    </source>
</evidence>
<evidence type="ECO:0000256" key="9">
    <source>
        <dbReference type="ARBA" id="ARBA00076414"/>
    </source>
</evidence>
<evidence type="ECO:0000256" key="6">
    <source>
        <dbReference type="ARBA" id="ARBA00023186"/>
    </source>
</evidence>
<dbReference type="Proteomes" id="UP000184038">
    <property type="component" value="Unassembled WGS sequence"/>
</dbReference>
<keyword evidence="15" id="KW-1185">Reference proteome</keyword>
<feature type="region of interest" description="Disordered" evidence="13">
    <location>
        <begin position="1"/>
        <end position="64"/>
    </location>
</feature>
<dbReference type="PANTHER" id="PTHR21237">
    <property type="entry name" value="GRPE PROTEIN"/>
    <property type="match status" value="1"/>
</dbReference>